<feature type="transmembrane region" description="Helical" evidence="5">
    <location>
        <begin position="51"/>
        <end position="68"/>
    </location>
</feature>
<comment type="subcellular location">
    <subcellularLocation>
        <location evidence="1">Membrane</location>
        <topology evidence="1">Multi-pass membrane protein</topology>
    </subcellularLocation>
</comment>
<dbReference type="Pfam" id="PF13564">
    <property type="entry name" value="DoxX_2"/>
    <property type="match status" value="1"/>
</dbReference>
<organism evidence="6 7">
    <name type="scientific">Sphingomonas plantiphila</name>
    <dbReference type="NCBI Taxonomy" id="3163295"/>
    <lineage>
        <taxon>Bacteria</taxon>
        <taxon>Pseudomonadati</taxon>
        <taxon>Pseudomonadota</taxon>
        <taxon>Alphaproteobacteria</taxon>
        <taxon>Sphingomonadales</taxon>
        <taxon>Sphingomonadaceae</taxon>
        <taxon>Sphingomonas</taxon>
    </lineage>
</organism>
<dbReference type="InterPro" id="IPR032808">
    <property type="entry name" value="DoxX"/>
</dbReference>
<evidence type="ECO:0000256" key="4">
    <source>
        <dbReference type="ARBA" id="ARBA00023136"/>
    </source>
</evidence>
<evidence type="ECO:0000256" key="5">
    <source>
        <dbReference type="SAM" id="Phobius"/>
    </source>
</evidence>
<accession>A0ABW8YRX4</accession>
<keyword evidence="2 5" id="KW-0812">Transmembrane</keyword>
<protein>
    <submittedName>
        <fullName evidence="6">DoxX family protein</fullName>
    </submittedName>
</protein>
<evidence type="ECO:0000313" key="6">
    <source>
        <dbReference type="EMBL" id="MFL9841935.1"/>
    </source>
</evidence>
<keyword evidence="4 5" id="KW-0472">Membrane</keyword>
<feature type="transmembrane region" description="Helical" evidence="5">
    <location>
        <begin position="12"/>
        <end position="35"/>
    </location>
</feature>
<evidence type="ECO:0000256" key="2">
    <source>
        <dbReference type="ARBA" id="ARBA00022692"/>
    </source>
</evidence>
<keyword evidence="3 5" id="KW-1133">Transmembrane helix</keyword>
<keyword evidence="7" id="KW-1185">Reference proteome</keyword>
<evidence type="ECO:0000256" key="1">
    <source>
        <dbReference type="ARBA" id="ARBA00004141"/>
    </source>
</evidence>
<sequence length="126" mass="13187">MSNPSRFPPSPTTGWVASAIASAALAVDALVMIAWPQTFAGALAHIEYPPHHLRVLALILAVGICAYLTRRFATLGCALLTAFLGGAVAMHARLEEVVSIPVLICCTLGALLWAGLELRTRGPAGK</sequence>
<gene>
    <name evidence="6" type="ORF">ABS767_13250</name>
</gene>
<comment type="caution">
    <text evidence="6">The sequence shown here is derived from an EMBL/GenBank/DDBJ whole genome shotgun (WGS) entry which is preliminary data.</text>
</comment>
<feature type="transmembrane region" description="Helical" evidence="5">
    <location>
        <begin position="75"/>
        <end position="92"/>
    </location>
</feature>
<dbReference type="RefSeq" id="WP_408079112.1">
    <property type="nucleotide sequence ID" value="NZ_JBELQC010000002.1"/>
</dbReference>
<feature type="transmembrane region" description="Helical" evidence="5">
    <location>
        <begin position="98"/>
        <end position="116"/>
    </location>
</feature>
<dbReference type="Proteomes" id="UP001629244">
    <property type="component" value="Unassembled WGS sequence"/>
</dbReference>
<proteinExistence type="predicted"/>
<dbReference type="EMBL" id="JBELQC010000002">
    <property type="protein sequence ID" value="MFL9841935.1"/>
    <property type="molecule type" value="Genomic_DNA"/>
</dbReference>
<reference evidence="6 7" key="1">
    <citation type="submission" date="2024-06" db="EMBL/GenBank/DDBJ databases">
        <authorList>
            <person name="Kaempfer P."/>
            <person name="Viver T."/>
        </authorList>
    </citation>
    <scope>NUCLEOTIDE SEQUENCE [LARGE SCALE GENOMIC DNA]</scope>
    <source>
        <strain evidence="6 7">ST-64</strain>
    </source>
</reference>
<name>A0ABW8YRX4_9SPHN</name>
<evidence type="ECO:0000256" key="3">
    <source>
        <dbReference type="ARBA" id="ARBA00022989"/>
    </source>
</evidence>
<evidence type="ECO:0000313" key="7">
    <source>
        <dbReference type="Proteomes" id="UP001629244"/>
    </source>
</evidence>